<name>A0A6J7PNP3_9ZZZZ</name>
<protein>
    <submittedName>
        <fullName evidence="5">Unannotated protein</fullName>
    </submittedName>
</protein>
<dbReference type="EMBL" id="CAFBPH010000013">
    <property type="protein sequence ID" value="CAB5005059.1"/>
    <property type="molecule type" value="Genomic_DNA"/>
</dbReference>
<dbReference type="AlphaFoldDB" id="A0A6J7PNP3"/>
<dbReference type="Pfam" id="PF00485">
    <property type="entry name" value="PRK"/>
    <property type="match status" value="1"/>
</dbReference>
<reference evidence="5" key="1">
    <citation type="submission" date="2020-05" db="EMBL/GenBank/DDBJ databases">
        <authorList>
            <person name="Chiriac C."/>
            <person name="Salcher M."/>
            <person name="Ghai R."/>
            <person name="Kavagutti S V."/>
        </authorList>
    </citation>
    <scope>NUCLEOTIDE SEQUENCE</scope>
</reference>
<dbReference type="GO" id="GO:0016301">
    <property type="term" value="F:kinase activity"/>
    <property type="evidence" value="ECO:0007669"/>
    <property type="project" value="InterPro"/>
</dbReference>
<accession>A0A6J7PNP3</accession>
<feature type="domain" description="Phosphoribulokinase/uridine kinase" evidence="1">
    <location>
        <begin position="28"/>
        <end position="208"/>
    </location>
</feature>
<organism evidence="5">
    <name type="scientific">freshwater metagenome</name>
    <dbReference type="NCBI Taxonomy" id="449393"/>
    <lineage>
        <taxon>unclassified sequences</taxon>
        <taxon>metagenomes</taxon>
        <taxon>ecological metagenomes</taxon>
    </lineage>
</organism>
<dbReference type="EMBL" id="CAEZSM010000006">
    <property type="protein sequence ID" value="CAB4534224.1"/>
    <property type="molecule type" value="Genomic_DNA"/>
</dbReference>
<dbReference type="EMBL" id="CAFBOX010000014">
    <property type="protein sequence ID" value="CAB4990805.1"/>
    <property type="molecule type" value="Genomic_DNA"/>
</dbReference>
<gene>
    <name evidence="2" type="ORF">UFOPK1438_00102</name>
    <name evidence="3" type="ORF">UFOPK3166_00334</name>
    <name evidence="4" type="ORF">UFOPK4035_00181</name>
    <name evidence="5" type="ORF">UFOPK4087_00135</name>
    <name evidence="6" type="ORF">UFOPK4424_00381</name>
</gene>
<dbReference type="NCBIfam" id="NF006743">
    <property type="entry name" value="PRK09270.1-2"/>
    <property type="match status" value="1"/>
</dbReference>
<evidence type="ECO:0000313" key="6">
    <source>
        <dbReference type="EMBL" id="CAB5114803.1"/>
    </source>
</evidence>
<sequence>MSAQIDSLEGALTHVQEILDSSQERFLLGIVGKPGSGKSTFTKSLVNRLKSPEVALINMDGYHMSNEILLMLDRRERKGAPDTFDVSDFAQLLKTVRSAKETVFFPLFDRSIEASIPDGASIPAQARVIIVEGNYLLHDGGGWEEIAPLLDQSWFLDIDEWMRQSRLISRHIRYGKSPEEAREWALGSDENNAQIIEGGRARADYIVKV</sequence>
<dbReference type="EMBL" id="CAFABD010000032">
    <property type="protein sequence ID" value="CAB4820656.1"/>
    <property type="molecule type" value="Genomic_DNA"/>
</dbReference>
<evidence type="ECO:0000313" key="4">
    <source>
        <dbReference type="EMBL" id="CAB4990805.1"/>
    </source>
</evidence>
<evidence type="ECO:0000313" key="2">
    <source>
        <dbReference type="EMBL" id="CAB4534224.1"/>
    </source>
</evidence>
<dbReference type="PANTHER" id="PTHR10285">
    <property type="entry name" value="URIDINE KINASE"/>
    <property type="match status" value="1"/>
</dbReference>
<dbReference type="EMBL" id="CAFBRW010000055">
    <property type="protein sequence ID" value="CAB5114803.1"/>
    <property type="molecule type" value="Genomic_DNA"/>
</dbReference>
<dbReference type="InterPro" id="IPR006083">
    <property type="entry name" value="PRK/URK"/>
</dbReference>
<dbReference type="GO" id="GO:0005524">
    <property type="term" value="F:ATP binding"/>
    <property type="evidence" value="ECO:0007669"/>
    <property type="project" value="InterPro"/>
</dbReference>
<evidence type="ECO:0000313" key="3">
    <source>
        <dbReference type="EMBL" id="CAB4820656.1"/>
    </source>
</evidence>
<dbReference type="InterPro" id="IPR027417">
    <property type="entry name" value="P-loop_NTPase"/>
</dbReference>
<evidence type="ECO:0000313" key="5">
    <source>
        <dbReference type="EMBL" id="CAB5005059.1"/>
    </source>
</evidence>
<dbReference type="SUPFAM" id="SSF52540">
    <property type="entry name" value="P-loop containing nucleoside triphosphate hydrolases"/>
    <property type="match status" value="1"/>
</dbReference>
<dbReference type="Gene3D" id="3.40.50.300">
    <property type="entry name" value="P-loop containing nucleotide triphosphate hydrolases"/>
    <property type="match status" value="3"/>
</dbReference>
<evidence type="ECO:0000259" key="1">
    <source>
        <dbReference type="Pfam" id="PF00485"/>
    </source>
</evidence>
<proteinExistence type="predicted"/>